<evidence type="ECO:0000256" key="1">
    <source>
        <dbReference type="SAM" id="Phobius"/>
    </source>
</evidence>
<dbReference type="GO" id="GO:0140359">
    <property type="term" value="F:ABC-type transporter activity"/>
    <property type="evidence" value="ECO:0007669"/>
    <property type="project" value="InterPro"/>
</dbReference>
<keyword evidence="1" id="KW-0812">Transmembrane</keyword>
<dbReference type="EMBL" id="WHNX01000008">
    <property type="protein sequence ID" value="MPW25498.1"/>
    <property type="molecule type" value="Genomic_DNA"/>
</dbReference>
<dbReference type="GO" id="GO:0005886">
    <property type="term" value="C:plasma membrane"/>
    <property type="evidence" value="ECO:0007669"/>
    <property type="project" value="UniProtKB-SubCell"/>
</dbReference>
<feature type="transmembrane region" description="Helical" evidence="1">
    <location>
        <begin position="157"/>
        <end position="177"/>
    </location>
</feature>
<accession>A0A6A7K7N5</accession>
<dbReference type="AlphaFoldDB" id="A0A6A7K7N5"/>
<gene>
    <name evidence="2" type="ORF">GC105_06825</name>
</gene>
<proteinExistence type="predicted"/>
<dbReference type="RefSeq" id="WP_152803024.1">
    <property type="nucleotide sequence ID" value="NZ_WHNX01000008.1"/>
</dbReference>
<feature type="transmembrane region" description="Helical" evidence="1">
    <location>
        <begin position="12"/>
        <end position="33"/>
    </location>
</feature>
<organism evidence="2 3">
    <name type="scientific">Alkalibaculum sporogenes</name>
    <dbReference type="NCBI Taxonomy" id="2655001"/>
    <lineage>
        <taxon>Bacteria</taxon>
        <taxon>Bacillati</taxon>
        <taxon>Bacillota</taxon>
        <taxon>Clostridia</taxon>
        <taxon>Eubacteriales</taxon>
        <taxon>Eubacteriaceae</taxon>
        <taxon>Alkalibaculum</taxon>
    </lineage>
</organism>
<evidence type="ECO:0000313" key="3">
    <source>
        <dbReference type="Proteomes" id="UP000440004"/>
    </source>
</evidence>
<sequence>MTIIKHELKANLKTMLIWAFSIGAIILAVMLMFPMMEEQLIEMGDLFSNMEGLSAALGLDQLSIYSAIGYYGSQVGVVLSLGGALFTAMLGADILSKEEAGHTAEFLLAFPISRANVVFQKLIAMIVVVFTFELICFSMATLSFVLIGESIPMPEFLLYHLAQFYLHIQIAFICFGISSFSKKANTGLALGIVTILYFTDIMIKTVENLEFLKYVTPFYYAGAGDIFSSGKIDSFLVFIGLIVSIFFVIVSCVKYSKKDIAA</sequence>
<feature type="transmembrane region" description="Helical" evidence="1">
    <location>
        <begin position="235"/>
        <end position="253"/>
    </location>
</feature>
<comment type="caution">
    <text evidence="2">The sequence shown here is derived from an EMBL/GenBank/DDBJ whole genome shotgun (WGS) entry which is preliminary data.</text>
</comment>
<feature type="transmembrane region" description="Helical" evidence="1">
    <location>
        <begin position="184"/>
        <end position="203"/>
    </location>
</feature>
<feature type="transmembrane region" description="Helical" evidence="1">
    <location>
        <begin position="68"/>
        <end position="90"/>
    </location>
</feature>
<protein>
    <submittedName>
        <fullName evidence="2">ABC transporter permease subunit</fullName>
    </submittedName>
</protein>
<keyword evidence="3" id="KW-1185">Reference proteome</keyword>
<feature type="transmembrane region" description="Helical" evidence="1">
    <location>
        <begin position="122"/>
        <end position="145"/>
    </location>
</feature>
<keyword evidence="1" id="KW-0472">Membrane</keyword>
<evidence type="ECO:0000313" key="2">
    <source>
        <dbReference type="EMBL" id="MPW25498.1"/>
    </source>
</evidence>
<dbReference type="Proteomes" id="UP000440004">
    <property type="component" value="Unassembled WGS sequence"/>
</dbReference>
<keyword evidence="1" id="KW-1133">Transmembrane helix</keyword>
<name>A0A6A7K7N5_9FIRM</name>
<dbReference type="Pfam" id="PF12679">
    <property type="entry name" value="ABC2_membrane_2"/>
    <property type="match status" value="1"/>
</dbReference>
<reference evidence="2 3" key="1">
    <citation type="submission" date="2019-10" db="EMBL/GenBank/DDBJ databases">
        <title>Alkalibaculum tamaniensis sp.nov., a new alkaliphilic acetogen, isolated on methoxylated aromatics from a mud volcano.</title>
        <authorList>
            <person name="Khomyakova M.A."/>
            <person name="Merkel A.Y."/>
            <person name="Bonch-Osmolovskaya E.A."/>
            <person name="Slobodkin A.I."/>
        </authorList>
    </citation>
    <scope>NUCLEOTIDE SEQUENCE [LARGE SCALE GENOMIC DNA]</scope>
    <source>
        <strain evidence="2 3">M08DMB</strain>
    </source>
</reference>